<dbReference type="InterPro" id="IPR036188">
    <property type="entry name" value="FAD/NAD-bd_sf"/>
</dbReference>
<protein>
    <submittedName>
        <fullName evidence="2">NAD-binding site protein</fullName>
    </submittedName>
</protein>
<dbReference type="PANTHER" id="PTHR43539">
    <property type="entry name" value="FLAVIN-BINDING MONOOXYGENASE-LIKE PROTEIN (AFU_ORTHOLOGUE AFUA_4G09220)"/>
    <property type="match status" value="1"/>
</dbReference>
<sequence length="379" mass="42484">MTETHLNTSYSHPVIIVGAGPAGIGLGALFKQLGFDDFIIIDRHEIGSTFKKWPKEMKLLTPSFPGHGFGLLDMNAVVPSTSPGYAYASEHLTGSDYADYLKKVAEHFQLPVKKGVEVKELEKEDDEFILETDKGTLRSEFVVWAGGEFQYPSLHSFEGSEHCLHTSKVDTWGAFEQDHYYIIGGYESGMDAAIHLARNGKKVTVLSKGAPWEENDPDPSVSLSPFTSQRLNELSERKLIDFRGHSEIVHVGLKEEEYLIHLSSGEILTSGTRPFMATGFKSSLSCILEHFYWEDNGDIRLTEQDESTVSDGLFLTGPQVKHKDVIFCFIYKFRQRFAVIADEICTRLGLTINEAVLAHYRQANMYLDDLSCCDNSCEC</sequence>
<accession>A0A651DHX8</accession>
<dbReference type="GO" id="GO:0004497">
    <property type="term" value="F:monooxygenase activity"/>
    <property type="evidence" value="ECO:0007669"/>
    <property type="project" value="TreeGrafter"/>
</dbReference>
<dbReference type="Gene3D" id="3.50.50.60">
    <property type="entry name" value="FAD/NAD(P)-binding domain"/>
    <property type="match status" value="2"/>
</dbReference>
<dbReference type="AlphaFoldDB" id="A0A651DHX8"/>
<dbReference type="SUPFAM" id="SSF51905">
    <property type="entry name" value="FAD/NAD(P)-binding domain"/>
    <property type="match status" value="1"/>
</dbReference>
<organism evidence="2">
    <name type="scientific">Alkalicoccus sp</name>
    <dbReference type="NCBI Taxonomy" id="2005376"/>
    <lineage>
        <taxon>Bacteria</taxon>
        <taxon>Bacillati</taxon>
        <taxon>Bacillota</taxon>
        <taxon>Bacilli</taxon>
        <taxon>Bacillales</taxon>
        <taxon>Bacillaceae</taxon>
        <taxon>Alkalicoccus</taxon>
    </lineage>
</organism>
<gene>
    <name evidence="2" type="ORF">EA344_13420</name>
</gene>
<dbReference type="Pfam" id="PF13738">
    <property type="entry name" value="Pyr_redox_3"/>
    <property type="match status" value="1"/>
</dbReference>
<reference evidence="2" key="1">
    <citation type="submission" date="2018-10" db="EMBL/GenBank/DDBJ databases">
        <title>Metagenomes of soda lake microbial mats from the interior of British Columbia, Canada.</title>
        <authorList>
            <person name="Zorz J.K."/>
            <person name="Sharp C."/>
            <person name="Kleiner M."/>
            <person name="Dong X."/>
            <person name="Strous M."/>
        </authorList>
    </citation>
    <scope>NUCLEOTIDE SEQUENCE</scope>
    <source>
        <strain evidence="2">LCM1.Bin51</strain>
    </source>
</reference>
<dbReference type="PRINTS" id="PR00469">
    <property type="entry name" value="PNDRDTASEII"/>
</dbReference>
<dbReference type="GO" id="GO:0050660">
    <property type="term" value="F:flavin adenine dinucleotide binding"/>
    <property type="evidence" value="ECO:0007669"/>
    <property type="project" value="TreeGrafter"/>
</dbReference>
<keyword evidence="1" id="KW-0560">Oxidoreductase</keyword>
<evidence type="ECO:0000256" key="1">
    <source>
        <dbReference type="ARBA" id="ARBA00023002"/>
    </source>
</evidence>
<proteinExistence type="predicted"/>
<dbReference type="EMBL" id="REBZ01000218">
    <property type="protein sequence ID" value="TVP80841.1"/>
    <property type="molecule type" value="Genomic_DNA"/>
</dbReference>
<dbReference type="PANTHER" id="PTHR43539:SF89">
    <property type="entry name" value="NAD(P)-BINDING DOMAIN-CONTAINING PROTEIN"/>
    <property type="match status" value="1"/>
</dbReference>
<name>A0A651DHX8_9BACI</name>
<evidence type="ECO:0000313" key="2">
    <source>
        <dbReference type="EMBL" id="TVP80841.1"/>
    </source>
</evidence>
<dbReference type="InterPro" id="IPR050982">
    <property type="entry name" value="Auxin_biosynth/cation_transpt"/>
</dbReference>
<comment type="caution">
    <text evidence="2">The sequence shown here is derived from an EMBL/GenBank/DDBJ whole genome shotgun (WGS) entry which is preliminary data.</text>
</comment>